<dbReference type="Pfam" id="PF07645">
    <property type="entry name" value="EGF_CA"/>
    <property type="match status" value="4"/>
</dbReference>
<feature type="domain" description="EGF-like" evidence="6">
    <location>
        <begin position="166"/>
        <end position="209"/>
    </location>
</feature>
<evidence type="ECO:0000256" key="3">
    <source>
        <dbReference type="ARBA" id="ARBA00023157"/>
    </source>
</evidence>
<dbReference type="PANTHER" id="PTHR24034:SF89">
    <property type="entry name" value="COMPLEMENT COMPONENT C1Q RECEPTOR"/>
    <property type="match status" value="1"/>
</dbReference>
<protein>
    <submittedName>
        <fullName evidence="7">Fibulin-2-like</fullName>
    </submittedName>
</protein>
<dbReference type="SUPFAM" id="SSF57184">
    <property type="entry name" value="Growth factor receptor domain"/>
    <property type="match status" value="1"/>
</dbReference>
<dbReference type="InterPro" id="IPR049883">
    <property type="entry name" value="NOTCH1_EGF-like"/>
</dbReference>
<dbReference type="AlphaFoldDB" id="A0A1V9Y0F6"/>
<dbReference type="SMART" id="SM00179">
    <property type="entry name" value="EGF_CA"/>
    <property type="match status" value="4"/>
</dbReference>
<evidence type="ECO:0000256" key="1">
    <source>
        <dbReference type="ARBA" id="ARBA00022536"/>
    </source>
</evidence>
<feature type="domain" description="EGF-like calcium-binding" evidence="5">
    <location>
        <begin position="163"/>
        <end position="209"/>
    </location>
</feature>
<dbReference type="InterPro" id="IPR050751">
    <property type="entry name" value="ECM_structural_protein"/>
</dbReference>
<evidence type="ECO:0000313" key="7">
    <source>
        <dbReference type="EMBL" id="OQR79247.1"/>
    </source>
</evidence>
<feature type="domain" description="EGF-like" evidence="6">
    <location>
        <begin position="69"/>
        <end position="116"/>
    </location>
</feature>
<name>A0A1V9Y0F6_9ACAR</name>
<organism evidence="7 8">
    <name type="scientific">Tropilaelaps mercedesae</name>
    <dbReference type="NCBI Taxonomy" id="418985"/>
    <lineage>
        <taxon>Eukaryota</taxon>
        <taxon>Metazoa</taxon>
        <taxon>Ecdysozoa</taxon>
        <taxon>Arthropoda</taxon>
        <taxon>Chelicerata</taxon>
        <taxon>Arachnida</taxon>
        <taxon>Acari</taxon>
        <taxon>Parasitiformes</taxon>
        <taxon>Mesostigmata</taxon>
        <taxon>Gamasina</taxon>
        <taxon>Dermanyssoidea</taxon>
        <taxon>Laelapidae</taxon>
        <taxon>Tropilaelaps</taxon>
    </lineage>
</organism>
<evidence type="ECO:0000256" key="4">
    <source>
        <dbReference type="SAM" id="MobiDB-lite"/>
    </source>
</evidence>
<evidence type="ECO:0000259" key="6">
    <source>
        <dbReference type="SMART" id="SM00181"/>
    </source>
</evidence>
<dbReference type="OrthoDB" id="10022113at2759"/>
<sequence>MLRRSVADVSRLSAASLTHLSGSEVADIVRQLDGLKFDLGNKPLTNGKPKCKSGLEYERSSGYCIDVNECQRSTHNCSHVALCVNHAGTFECTHTNRKPLSCRPGYRFNWHLNECIETDECVKKPCPRAQLCVNEQNSFKCLDKHDRSCPLGYRYEQHKGCIDINECQDPDSHLCDLTKELCINSHGSYICVPPCQQGFQMVANLWDCTDIDECLEGMDTCAHNEECVNTWGGYNCEMPSDPKSTSTPLSIIPLQRTHQQQQQPHQQQTKATPRLPMT</sequence>
<dbReference type="InParanoid" id="A0A1V9Y0F6"/>
<keyword evidence="8" id="KW-1185">Reference proteome</keyword>
<reference evidence="7 8" key="1">
    <citation type="journal article" date="2017" name="Gigascience">
        <title>Draft genome of the honey bee ectoparasitic mite, Tropilaelaps mercedesae, is shaped by the parasitic life history.</title>
        <authorList>
            <person name="Dong X."/>
            <person name="Armstrong S.D."/>
            <person name="Xia D."/>
            <person name="Makepeace B.L."/>
            <person name="Darby A.C."/>
            <person name="Kadowaki T."/>
        </authorList>
    </citation>
    <scope>NUCLEOTIDE SEQUENCE [LARGE SCALE GENOMIC DNA]</scope>
    <source>
        <strain evidence="7">Wuxi-XJTLU</strain>
    </source>
</reference>
<dbReference type="EMBL" id="MNPL01001342">
    <property type="protein sequence ID" value="OQR79247.1"/>
    <property type="molecule type" value="Genomic_DNA"/>
</dbReference>
<comment type="caution">
    <text evidence="7">The sequence shown here is derived from an EMBL/GenBank/DDBJ whole genome shotgun (WGS) entry which is preliminary data.</text>
</comment>
<dbReference type="PROSITE" id="PS01187">
    <property type="entry name" value="EGF_CA"/>
    <property type="match status" value="2"/>
</dbReference>
<dbReference type="InterPro" id="IPR009030">
    <property type="entry name" value="Growth_fac_rcpt_cys_sf"/>
</dbReference>
<dbReference type="InterPro" id="IPR018097">
    <property type="entry name" value="EGF_Ca-bd_CS"/>
</dbReference>
<evidence type="ECO:0000259" key="5">
    <source>
        <dbReference type="SMART" id="SM00179"/>
    </source>
</evidence>
<keyword evidence="2" id="KW-0677">Repeat</keyword>
<dbReference type="InterPro" id="IPR001881">
    <property type="entry name" value="EGF-like_Ca-bd_dom"/>
</dbReference>
<feature type="domain" description="EGF-like calcium-binding" evidence="5">
    <location>
        <begin position="210"/>
        <end position="249"/>
    </location>
</feature>
<dbReference type="InterPro" id="IPR000742">
    <property type="entry name" value="EGF"/>
</dbReference>
<dbReference type="GO" id="GO:0005509">
    <property type="term" value="F:calcium ion binding"/>
    <property type="evidence" value="ECO:0007669"/>
    <property type="project" value="InterPro"/>
</dbReference>
<dbReference type="CDD" id="cd00054">
    <property type="entry name" value="EGF_CA"/>
    <property type="match status" value="2"/>
</dbReference>
<feature type="domain" description="EGF-like calcium-binding" evidence="5">
    <location>
        <begin position="66"/>
        <end position="116"/>
    </location>
</feature>
<keyword evidence="3" id="KW-1015">Disulfide bond</keyword>
<feature type="domain" description="EGF-like calcium-binding" evidence="5">
    <location>
        <begin position="117"/>
        <end position="162"/>
    </location>
</feature>
<evidence type="ECO:0000313" key="8">
    <source>
        <dbReference type="Proteomes" id="UP000192247"/>
    </source>
</evidence>
<accession>A0A1V9Y0F6</accession>
<keyword evidence="1" id="KW-0245">EGF-like domain</keyword>
<dbReference type="Gene3D" id="2.10.25.10">
    <property type="entry name" value="Laminin"/>
    <property type="match status" value="4"/>
</dbReference>
<dbReference type="Proteomes" id="UP000192247">
    <property type="component" value="Unassembled WGS sequence"/>
</dbReference>
<dbReference type="SMART" id="SM00181">
    <property type="entry name" value="EGF"/>
    <property type="match status" value="3"/>
</dbReference>
<feature type="compositionally biased region" description="Low complexity" evidence="4">
    <location>
        <begin position="256"/>
        <end position="269"/>
    </location>
</feature>
<dbReference type="STRING" id="418985.A0A1V9Y0F6"/>
<feature type="region of interest" description="Disordered" evidence="4">
    <location>
        <begin position="256"/>
        <end position="278"/>
    </location>
</feature>
<proteinExistence type="predicted"/>
<gene>
    <name evidence="7" type="ORF">BIW11_05871</name>
</gene>
<dbReference type="PANTHER" id="PTHR24034">
    <property type="entry name" value="EGF-LIKE DOMAIN-CONTAINING PROTEIN"/>
    <property type="match status" value="1"/>
</dbReference>
<evidence type="ECO:0000256" key="2">
    <source>
        <dbReference type="ARBA" id="ARBA00022737"/>
    </source>
</evidence>
<feature type="domain" description="EGF-like" evidence="6">
    <location>
        <begin position="120"/>
        <end position="162"/>
    </location>
</feature>
<dbReference type="SUPFAM" id="SSF57196">
    <property type="entry name" value="EGF/Laminin"/>
    <property type="match status" value="3"/>
</dbReference>